<dbReference type="SUPFAM" id="SSF53335">
    <property type="entry name" value="S-adenosyl-L-methionine-dependent methyltransferases"/>
    <property type="match status" value="1"/>
</dbReference>
<proteinExistence type="inferred from homology"/>
<evidence type="ECO:0000313" key="7">
    <source>
        <dbReference type="Proteomes" id="UP000663851"/>
    </source>
</evidence>
<sequence length="875" mass="101335">MASRQIPPSTTSTPIISSNGNNSNRDTPIVTSDKQHLNEQERMRLKEFGQLFNRHSSINRALLEELFRKEPSEYTQAVYRYASRIYHCLKEDQVNPLLKALAGTKEEQVPVKKTTLDVPKIDYASDKQKRRTLKLAFSVLRYQKIVEELLEETQFFGNYADLKDELSLVSTILYDYLSRKFQPRDEPVDPDDKEDASNNDPLVTTIENAILQERKRLAAALARNRIKSQALSLEDLLPENLREVQQHSAELPIYAWVNLIKTDMETVIKVFENSEQMKRVKSINEMDKRAFFVDYHCSNLLVFHYSQKQRIANHYLVRDNHLYLQDKSSCIAAHSIRKLLTKKDNIIIAYVSGGLLLQLLMVLTEDLESKIYAFGGRTDENIRDMLAKIKTLGATDKRVKIFKERFTDINFDEFNMEHCKVILCNPPDSRSALIQPLDFLYNEGEDVSLLKHFSQPTENKGYIKECIQRETAYMKQAVRYPLAKAVVYVTFSKNKSENEEIVHATVNEQTEQRSQTPRKDAGFYKVSPPVLPIQFGTRNEQMPILRQGTFIQFESSQKMNGVFVALLLREREKRRSNAQKKKNDDGDSDADNQPKAKKEQLGFQFETEMRAAQRKQHQQQQQQQPTTPKSQRKSTTVSSSRRAKSSAAMARDLATTSTARFEPTTAQTPQPAPPASTEPRELTLSERLASIGRITSTLETTPDETPTNNDLNNQSHSQVHRSIYNQIVFENTRIIEQIAPILFNNNKEYNQSSNFHFNNTHYQAKKLSLTLSSHTPSYHLIPAYSSNDQINRRYLYRNRSRHKNLPITQCKITLENSKDIIQRCHACKLNYQSKCIHYHEQYDIHQFLRKLHIRNRMLSKTKTSKAHVDEFQKVK</sequence>
<dbReference type="OrthoDB" id="6817893at2759"/>
<keyword evidence="1" id="KW-0808">Transferase</keyword>
<evidence type="ECO:0000313" key="4">
    <source>
        <dbReference type="EMBL" id="CAF3177428.1"/>
    </source>
</evidence>
<feature type="compositionally biased region" description="Basic and acidic residues" evidence="2">
    <location>
        <begin position="574"/>
        <end position="585"/>
    </location>
</feature>
<gene>
    <name evidence="6" type="ORF">HFQ381_LOCUS2250</name>
    <name evidence="4" type="ORF">TIS948_LOCUS11155</name>
    <name evidence="5" type="ORF">UJA718_LOCUS1063</name>
</gene>
<comment type="caution">
    <text evidence="6">The sequence shown here is derived from an EMBL/GenBank/DDBJ whole genome shotgun (WGS) entry which is preliminary data.</text>
</comment>
<dbReference type="PROSITE" id="PS51686">
    <property type="entry name" value="SAM_MT_RSMB_NOP"/>
    <property type="match status" value="1"/>
</dbReference>
<organism evidence="6 7">
    <name type="scientific">Rotaria socialis</name>
    <dbReference type="NCBI Taxonomy" id="392032"/>
    <lineage>
        <taxon>Eukaryota</taxon>
        <taxon>Metazoa</taxon>
        <taxon>Spiralia</taxon>
        <taxon>Gnathifera</taxon>
        <taxon>Rotifera</taxon>
        <taxon>Eurotatoria</taxon>
        <taxon>Bdelloidea</taxon>
        <taxon>Philodinida</taxon>
        <taxon>Philodinidae</taxon>
        <taxon>Rotaria</taxon>
    </lineage>
</organism>
<dbReference type="PANTHER" id="PTHR14663:SF2">
    <property type="entry name" value="METHYLTRANSFERASE NSUN7-RELATED"/>
    <property type="match status" value="1"/>
</dbReference>
<dbReference type="EMBL" id="CAJOBO010000072">
    <property type="protein sequence ID" value="CAF4119602.1"/>
    <property type="molecule type" value="Genomic_DNA"/>
</dbReference>
<dbReference type="GO" id="GO:0032259">
    <property type="term" value="P:methylation"/>
    <property type="evidence" value="ECO:0007669"/>
    <property type="project" value="UniProtKB-KW"/>
</dbReference>
<feature type="region of interest" description="Disordered" evidence="2">
    <location>
        <begin position="694"/>
        <end position="716"/>
    </location>
</feature>
<dbReference type="Proteomes" id="UP000663825">
    <property type="component" value="Unassembled WGS sequence"/>
</dbReference>
<dbReference type="PANTHER" id="PTHR14663">
    <property type="entry name" value="METHYLTRANSFERASE NSUN7-RELATED"/>
    <property type="match status" value="1"/>
</dbReference>
<dbReference type="GO" id="GO:0008168">
    <property type="term" value="F:methyltransferase activity"/>
    <property type="evidence" value="ECO:0007669"/>
    <property type="project" value="UniProtKB-KW"/>
</dbReference>
<dbReference type="GO" id="GO:0003723">
    <property type="term" value="F:RNA binding"/>
    <property type="evidence" value="ECO:0007669"/>
    <property type="project" value="UniProtKB-UniRule"/>
</dbReference>
<accession>A0A819W3G2</accession>
<comment type="similarity">
    <text evidence="1">Belongs to the class I-like SAM-binding methyltransferase superfamily. RsmB/NOP family.</text>
</comment>
<feature type="region of interest" description="Disordered" evidence="2">
    <location>
        <begin position="1"/>
        <end position="30"/>
    </location>
</feature>
<dbReference type="AlphaFoldDB" id="A0A819W3G2"/>
<dbReference type="Proteomes" id="UP000663851">
    <property type="component" value="Unassembled WGS sequence"/>
</dbReference>
<reference evidence="6" key="1">
    <citation type="submission" date="2021-02" db="EMBL/GenBank/DDBJ databases">
        <authorList>
            <person name="Nowell W R."/>
        </authorList>
    </citation>
    <scope>NUCLEOTIDE SEQUENCE</scope>
</reference>
<dbReference type="InterPro" id="IPR001678">
    <property type="entry name" value="MeTrfase_RsmB-F_NOP2_dom"/>
</dbReference>
<name>A0A819W3G2_9BILA</name>
<dbReference type="InterPro" id="IPR042620">
    <property type="entry name" value="NSUN7"/>
</dbReference>
<dbReference type="EMBL" id="CAJOBP010000060">
    <property type="protein sequence ID" value="CAF4113241.1"/>
    <property type="molecule type" value="Genomic_DNA"/>
</dbReference>
<dbReference type="Proteomes" id="UP000663873">
    <property type="component" value="Unassembled WGS sequence"/>
</dbReference>
<feature type="compositionally biased region" description="Low complexity" evidence="2">
    <location>
        <begin position="618"/>
        <end position="648"/>
    </location>
</feature>
<evidence type="ECO:0000256" key="1">
    <source>
        <dbReference type="PROSITE-ProRule" id="PRU01023"/>
    </source>
</evidence>
<keyword evidence="1" id="KW-0694">RNA-binding</keyword>
<dbReference type="Pfam" id="PF21148">
    <property type="entry name" value="NSUN5_fdxn-like"/>
    <property type="match status" value="1"/>
</dbReference>
<feature type="compositionally biased region" description="Low complexity" evidence="2">
    <location>
        <begin position="1"/>
        <end position="24"/>
    </location>
</feature>
<dbReference type="Gene3D" id="3.30.70.1170">
    <property type="entry name" value="Sun protein, domain 3"/>
    <property type="match status" value="1"/>
</dbReference>
<feature type="domain" description="SAM-dependent MTase RsmB/NOP-type" evidence="3">
    <location>
        <begin position="243"/>
        <end position="570"/>
    </location>
</feature>
<feature type="region of interest" description="Disordered" evidence="2">
    <location>
        <begin position="574"/>
        <end position="596"/>
    </location>
</feature>
<keyword evidence="8" id="KW-1185">Reference proteome</keyword>
<comment type="caution">
    <text evidence="1">Lacks conserved residue(s) required for the propagation of feature annotation.</text>
</comment>
<evidence type="ECO:0000313" key="6">
    <source>
        <dbReference type="EMBL" id="CAF4119602.1"/>
    </source>
</evidence>
<evidence type="ECO:0000259" key="3">
    <source>
        <dbReference type="PROSITE" id="PS51686"/>
    </source>
</evidence>
<evidence type="ECO:0000256" key="2">
    <source>
        <dbReference type="SAM" id="MobiDB-lite"/>
    </source>
</evidence>
<feature type="region of interest" description="Disordered" evidence="2">
    <location>
        <begin position="609"/>
        <end position="680"/>
    </location>
</feature>
<evidence type="ECO:0000313" key="5">
    <source>
        <dbReference type="EMBL" id="CAF4113241.1"/>
    </source>
</evidence>
<protein>
    <recommendedName>
        <fullName evidence="3">SAM-dependent MTase RsmB/NOP-type domain-containing protein</fullName>
    </recommendedName>
</protein>
<keyword evidence="1" id="KW-0489">Methyltransferase</keyword>
<keyword evidence="1" id="KW-0949">S-adenosyl-L-methionine</keyword>
<dbReference type="Gene3D" id="3.40.50.150">
    <property type="entry name" value="Vaccinia Virus protein VP39"/>
    <property type="match status" value="1"/>
</dbReference>
<dbReference type="InterPro" id="IPR029063">
    <property type="entry name" value="SAM-dependent_MTases_sf"/>
</dbReference>
<evidence type="ECO:0000313" key="8">
    <source>
        <dbReference type="Proteomes" id="UP000663873"/>
    </source>
</evidence>
<dbReference type="EMBL" id="CAJNXB010001572">
    <property type="protein sequence ID" value="CAF3177428.1"/>
    <property type="molecule type" value="Genomic_DNA"/>
</dbReference>
<dbReference type="InterPro" id="IPR049561">
    <property type="entry name" value="NSUN5_7_fdxn-like"/>
</dbReference>